<reference evidence="17" key="1">
    <citation type="journal article" date="2019" name="Int. J. Syst. Evol. Microbiol.">
        <title>The Global Catalogue of Microorganisms (GCM) 10K type strain sequencing project: providing services to taxonomists for standard genome sequencing and annotation.</title>
        <authorList>
            <consortium name="The Broad Institute Genomics Platform"/>
            <consortium name="The Broad Institute Genome Sequencing Center for Infectious Disease"/>
            <person name="Wu L."/>
            <person name="Ma J."/>
        </authorList>
    </citation>
    <scope>NUCLEOTIDE SEQUENCE [LARGE SCALE GENOMIC DNA]</scope>
    <source>
        <strain evidence="17">CCUG 52537</strain>
    </source>
</reference>
<keyword evidence="10 11" id="KW-0998">Cell outer membrane</keyword>
<comment type="caution">
    <text evidence="16">The sequence shown here is derived from an EMBL/GenBank/DDBJ whole genome shotgun (WGS) entry which is preliminary data.</text>
</comment>
<dbReference type="SUPFAM" id="SSF56935">
    <property type="entry name" value="Porins"/>
    <property type="match status" value="1"/>
</dbReference>
<evidence type="ECO:0000313" key="16">
    <source>
        <dbReference type="EMBL" id="MFD0849357.1"/>
    </source>
</evidence>
<feature type="domain" description="TonB-dependent receptor plug" evidence="15">
    <location>
        <begin position="53"/>
        <end position="158"/>
    </location>
</feature>
<dbReference type="InterPro" id="IPR012910">
    <property type="entry name" value="Plug_dom"/>
</dbReference>
<dbReference type="Pfam" id="PF07715">
    <property type="entry name" value="Plug"/>
    <property type="match status" value="1"/>
</dbReference>
<keyword evidence="16" id="KW-0675">Receptor</keyword>
<keyword evidence="13" id="KW-0732">Signal</keyword>
<feature type="signal peptide" evidence="13">
    <location>
        <begin position="1"/>
        <end position="28"/>
    </location>
</feature>
<dbReference type="EMBL" id="JBHTIK010000008">
    <property type="protein sequence ID" value="MFD0849357.1"/>
    <property type="molecule type" value="Genomic_DNA"/>
</dbReference>
<dbReference type="Proteomes" id="UP001597124">
    <property type="component" value="Unassembled WGS sequence"/>
</dbReference>
<keyword evidence="4" id="KW-0410">Iron transport</keyword>
<organism evidence="16 17">
    <name type="scientific">Sphingosinicella xenopeptidilytica</name>
    <dbReference type="NCBI Taxonomy" id="364098"/>
    <lineage>
        <taxon>Bacteria</taxon>
        <taxon>Pseudomonadati</taxon>
        <taxon>Pseudomonadota</taxon>
        <taxon>Alphaproteobacteria</taxon>
        <taxon>Sphingomonadales</taxon>
        <taxon>Sphingosinicellaceae</taxon>
        <taxon>Sphingosinicella</taxon>
    </lineage>
</organism>
<evidence type="ECO:0000256" key="3">
    <source>
        <dbReference type="ARBA" id="ARBA00022452"/>
    </source>
</evidence>
<dbReference type="PROSITE" id="PS51257">
    <property type="entry name" value="PROKAR_LIPOPROTEIN"/>
    <property type="match status" value="1"/>
</dbReference>
<keyword evidence="2 11" id="KW-0813">Transport</keyword>
<evidence type="ECO:0000256" key="12">
    <source>
        <dbReference type="RuleBase" id="RU003357"/>
    </source>
</evidence>
<dbReference type="InterPro" id="IPR039426">
    <property type="entry name" value="TonB-dep_rcpt-like"/>
</dbReference>
<keyword evidence="17" id="KW-1185">Reference proteome</keyword>
<dbReference type="PANTHER" id="PTHR32552:SF81">
    <property type="entry name" value="TONB-DEPENDENT OUTER MEMBRANE RECEPTOR"/>
    <property type="match status" value="1"/>
</dbReference>
<name>A0ABW3C5F1_SPHXN</name>
<keyword evidence="6" id="KW-0408">Iron</keyword>
<comment type="similarity">
    <text evidence="11 12">Belongs to the TonB-dependent receptor family.</text>
</comment>
<keyword evidence="5 11" id="KW-0812">Transmembrane</keyword>
<evidence type="ECO:0000256" key="6">
    <source>
        <dbReference type="ARBA" id="ARBA00023004"/>
    </source>
</evidence>
<evidence type="ECO:0000256" key="11">
    <source>
        <dbReference type="PROSITE-ProRule" id="PRU01360"/>
    </source>
</evidence>
<evidence type="ECO:0000256" key="13">
    <source>
        <dbReference type="SAM" id="SignalP"/>
    </source>
</evidence>
<evidence type="ECO:0000256" key="10">
    <source>
        <dbReference type="ARBA" id="ARBA00023237"/>
    </source>
</evidence>
<dbReference type="InterPro" id="IPR036942">
    <property type="entry name" value="Beta-barrel_TonB_sf"/>
</dbReference>
<evidence type="ECO:0000256" key="2">
    <source>
        <dbReference type="ARBA" id="ARBA00022448"/>
    </source>
</evidence>
<evidence type="ECO:0000259" key="15">
    <source>
        <dbReference type="Pfam" id="PF07715"/>
    </source>
</evidence>
<keyword evidence="8 12" id="KW-0798">TonB box</keyword>
<dbReference type="PROSITE" id="PS52016">
    <property type="entry name" value="TONB_DEPENDENT_REC_3"/>
    <property type="match status" value="1"/>
</dbReference>
<evidence type="ECO:0000256" key="7">
    <source>
        <dbReference type="ARBA" id="ARBA00023065"/>
    </source>
</evidence>
<evidence type="ECO:0000256" key="5">
    <source>
        <dbReference type="ARBA" id="ARBA00022692"/>
    </source>
</evidence>
<proteinExistence type="inferred from homology"/>
<evidence type="ECO:0000256" key="4">
    <source>
        <dbReference type="ARBA" id="ARBA00022496"/>
    </source>
</evidence>
<dbReference type="Gene3D" id="2.40.170.20">
    <property type="entry name" value="TonB-dependent receptor, beta-barrel domain"/>
    <property type="match status" value="1"/>
</dbReference>
<evidence type="ECO:0000256" key="8">
    <source>
        <dbReference type="ARBA" id="ARBA00023077"/>
    </source>
</evidence>
<keyword evidence="7" id="KW-0406">Ion transport</keyword>
<evidence type="ECO:0000256" key="9">
    <source>
        <dbReference type="ARBA" id="ARBA00023136"/>
    </source>
</evidence>
<dbReference type="PANTHER" id="PTHR32552">
    <property type="entry name" value="FERRICHROME IRON RECEPTOR-RELATED"/>
    <property type="match status" value="1"/>
</dbReference>
<accession>A0ABW3C5F1</accession>
<dbReference type="InterPro" id="IPR000531">
    <property type="entry name" value="Beta-barrel_TonB"/>
</dbReference>
<gene>
    <name evidence="16" type="ORF">ACFQ00_13555</name>
</gene>
<evidence type="ECO:0000259" key="14">
    <source>
        <dbReference type="Pfam" id="PF00593"/>
    </source>
</evidence>
<feature type="chain" id="PRO_5046164960" evidence="13">
    <location>
        <begin position="29"/>
        <end position="750"/>
    </location>
</feature>
<protein>
    <submittedName>
        <fullName evidence="16">TonB-dependent receptor</fullName>
    </submittedName>
</protein>
<comment type="subcellular location">
    <subcellularLocation>
        <location evidence="1 11">Cell outer membrane</location>
        <topology evidence="1 11">Multi-pass membrane protein</topology>
    </subcellularLocation>
</comment>
<dbReference type="RefSeq" id="WP_381491779.1">
    <property type="nucleotide sequence ID" value="NZ_JBHTIK010000008.1"/>
</dbReference>
<evidence type="ECO:0000313" key="17">
    <source>
        <dbReference type="Proteomes" id="UP001597124"/>
    </source>
</evidence>
<evidence type="ECO:0000256" key="1">
    <source>
        <dbReference type="ARBA" id="ARBA00004571"/>
    </source>
</evidence>
<keyword evidence="3 11" id="KW-1134">Transmembrane beta strand</keyword>
<dbReference type="Pfam" id="PF00593">
    <property type="entry name" value="TonB_dep_Rec_b-barrel"/>
    <property type="match status" value="1"/>
</dbReference>
<keyword evidence="9 11" id="KW-0472">Membrane</keyword>
<feature type="domain" description="TonB-dependent receptor-like beta-barrel" evidence="14">
    <location>
        <begin position="270"/>
        <end position="712"/>
    </location>
</feature>
<dbReference type="CDD" id="cd01347">
    <property type="entry name" value="ligand_gated_channel"/>
    <property type="match status" value="1"/>
</dbReference>
<sequence length="750" mass="82169">MSNRFWMLSGASAGTLIAACALPASAFAQTDRPVDDTGIQEIIVTAQRRETNLQTTAVSAASLSSSALEDRSIGDVEALGKLTPSMDVSIYQGEAQIYIRGIGYSGLIGGTDSSTALHLNGVYLSRSSAAVPGFLDAERVEVVRGPQGTLYGRNATGGSVNIIPRGPNSEWGGEASLIVGNYDRYSLFVAGGGPLAGDALTFRAAVQMEDRDGYTRVTRPGGTHDRIEDKHDIAARLSVGIQPSERLEILLSGDYYRADDAATLWLYKGPGAANNPYLRAYIAEHGGTRPLPYSRDIESDVENINKPEIWGLSAKVTLDLDFMTVRSLTAYRRTRPYSFNDLDITSVHATTQLRVEDHDQWSHEFQFSSPGNRDLEWIFGLYYFQEKNNVRNEYDFPFVDGMLGLPPVPDCCLLKLNGTAKTKAYAAFGEINYDATDALNLVVGGRYSSEKRSGGNAVEFVNVLNPFFDNIAAFDPKTFKSFTPKVGVNFIPAEGIFLYASASRGFKSGGFNVGSYQNTPFDPEKIWAYEIGAKADLLDRHLRLNMAAFYYDYTDLQIQDVEGQNIVIRNAASAVVKGFEFESVALPAPGLQVDFGFTYLDSKFQDTCLADPKNPLPAPQPGCTGPGERNLDGFQLPRAPKLKLAVGAQYELDMGDHGRLVLRGDYAWQKRVYFSAFQVHDLSQKAYGWSKARLTYVAPGDRWRLAAFIDNISNEKVMSNATYIADIVDAPIFGVMAAPRTYGVQASVNF</sequence>